<organism evidence="1 2">
    <name type="scientific">Saccharibacillus sacchari</name>
    <dbReference type="NCBI Taxonomy" id="456493"/>
    <lineage>
        <taxon>Bacteria</taxon>
        <taxon>Bacillati</taxon>
        <taxon>Bacillota</taxon>
        <taxon>Bacilli</taxon>
        <taxon>Bacillales</taxon>
        <taxon>Paenibacillaceae</taxon>
        <taxon>Saccharibacillus</taxon>
    </lineage>
</organism>
<proteinExistence type="predicted"/>
<accession>A0ACC6PEM9</accession>
<sequence>MAITGRNGAQIMFELFRRFFYHRDMERRILLDPFGRTPDAPRRSALRLCRADRARSGSLPIAQNAEKRHARRDDHKNN</sequence>
<evidence type="ECO:0000313" key="1">
    <source>
        <dbReference type="EMBL" id="MEJ8305415.1"/>
    </source>
</evidence>
<protein>
    <submittedName>
        <fullName evidence="1">Uncharacterized protein</fullName>
    </submittedName>
</protein>
<reference evidence="1" key="1">
    <citation type="submission" date="2024-03" db="EMBL/GenBank/DDBJ databases">
        <title>Whole genome sequecning of epiphytes from Marcgravia umbellata leaves.</title>
        <authorList>
            <person name="Kumar G."/>
            <person name="Savka M.A."/>
        </authorList>
    </citation>
    <scope>NUCLEOTIDE SEQUENCE</scope>
    <source>
        <strain evidence="1">RIT_BL5</strain>
    </source>
</reference>
<comment type="caution">
    <text evidence="1">The sequence shown here is derived from an EMBL/GenBank/DDBJ whole genome shotgun (WGS) entry which is preliminary data.</text>
</comment>
<keyword evidence="2" id="KW-1185">Reference proteome</keyword>
<dbReference type="Proteomes" id="UP001380953">
    <property type="component" value="Unassembled WGS sequence"/>
</dbReference>
<evidence type="ECO:0000313" key="2">
    <source>
        <dbReference type="Proteomes" id="UP001380953"/>
    </source>
</evidence>
<name>A0ACC6PEM9_9BACL</name>
<dbReference type="EMBL" id="JBBKAR010000043">
    <property type="protein sequence ID" value="MEJ8305415.1"/>
    <property type="molecule type" value="Genomic_DNA"/>
</dbReference>
<gene>
    <name evidence="1" type="ORF">WKI47_16015</name>
</gene>